<keyword evidence="2" id="KW-0808">Transferase</keyword>
<feature type="compositionally biased region" description="Low complexity" evidence="1">
    <location>
        <begin position="142"/>
        <end position="151"/>
    </location>
</feature>
<dbReference type="RefSeq" id="XP_044717763.1">
    <property type="nucleotide sequence ID" value="XM_044866876.1"/>
</dbReference>
<evidence type="ECO:0000313" key="3">
    <source>
        <dbReference type="Proteomes" id="UP000824596"/>
    </source>
</evidence>
<dbReference type="InterPro" id="IPR029063">
    <property type="entry name" value="SAM-dependent_MTases_sf"/>
</dbReference>
<feature type="compositionally biased region" description="Low complexity" evidence="1">
    <location>
        <begin position="159"/>
        <end position="169"/>
    </location>
</feature>
<feature type="region of interest" description="Disordered" evidence="1">
    <location>
        <begin position="141"/>
        <end position="169"/>
    </location>
</feature>
<feature type="region of interest" description="Disordered" evidence="1">
    <location>
        <begin position="1"/>
        <end position="21"/>
    </location>
</feature>
<gene>
    <name evidence="2" type="ORF">HRG_08405</name>
</gene>
<dbReference type="GeneID" id="68357534"/>
<evidence type="ECO:0000313" key="2">
    <source>
        <dbReference type="EMBL" id="KAH0960250.1"/>
    </source>
</evidence>
<protein>
    <submittedName>
        <fullName evidence="2">SAM-dependent methyltransferase</fullName>
    </submittedName>
</protein>
<proteinExistence type="predicted"/>
<dbReference type="OrthoDB" id="10061782at2759"/>
<reference evidence="2" key="1">
    <citation type="submission" date="2021-09" db="EMBL/GenBank/DDBJ databases">
        <title>A high-quality genome of the endoparasitic fungus Hirsutella rhossiliensis with a comparison of Hirsutella genomes reveals transposable elements contributing to genome size variation.</title>
        <authorList>
            <person name="Lin R."/>
            <person name="Jiao Y."/>
            <person name="Sun X."/>
            <person name="Ling J."/>
            <person name="Xie B."/>
            <person name="Cheng X."/>
        </authorList>
    </citation>
    <scope>NUCLEOTIDE SEQUENCE</scope>
    <source>
        <strain evidence="2">HR02</strain>
    </source>
</reference>
<dbReference type="AlphaFoldDB" id="A0A9P8MS31"/>
<organism evidence="2 3">
    <name type="scientific">Hirsutella rhossiliensis</name>
    <dbReference type="NCBI Taxonomy" id="111463"/>
    <lineage>
        <taxon>Eukaryota</taxon>
        <taxon>Fungi</taxon>
        <taxon>Dikarya</taxon>
        <taxon>Ascomycota</taxon>
        <taxon>Pezizomycotina</taxon>
        <taxon>Sordariomycetes</taxon>
        <taxon>Hypocreomycetidae</taxon>
        <taxon>Hypocreales</taxon>
        <taxon>Ophiocordycipitaceae</taxon>
        <taxon>Hirsutella</taxon>
    </lineage>
</organism>
<dbReference type="GO" id="GO:0032259">
    <property type="term" value="P:methylation"/>
    <property type="evidence" value="ECO:0007669"/>
    <property type="project" value="UniProtKB-KW"/>
</dbReference>
<keyword evidence="3" id="KW-1185">Reference proteome</keyword>
<evidence type="ECO:0000256" key="1">
    <source>
        <dbReference type="SAM" id="MobiDB-lite"/>
    </source>
</evidence>
<dbReference type="Proteomes" id="UP000824596">
    <property type="component" value="Unassembled WGS sequence"/>
</dbReference>
<accession>A0A9P8MS31</accession>
<sequence length="293" mass="31364">MAAQQKQQQRQKEEEEAPEQHPGAAVYTPWVLAFYDMWVLWFSCTYIWKCSTSRVLLPLFRASMGRRHLDIGVGSGYFPARALGDAAAAAPPPCRELTIVDLNPHALEATRRRVEHAAAGAGRRVRVTAVLADVTRAPLPLGAGEPETATAGAGGGGAPQHRQQPQPQAPRFDSASIFFLLHCLPGPPATKLAAVLDAVTPLLGDEATLVGATILGVGRPLGWAARWLLAAYNRRGIFGNAADSEDVLAEGLRRRFRHVDVWCVGAVMLFRARGPKDVEDGGGREGGRAVAAA</sequence>
<dbReference type="GO" id="GO:0008168">
    <property type="term" value="F:methyltransferase activity"/>
    <property type="evidence" value="ECO:0007669"/>
    <property type="project" value="UniProtKB-KW"/>
</dbReference>
<dbReference type="SUPFAM" id="SSF53335">
    <property type="entry name" value="S-adenosyl-L-methionine-dependent methyltransferases"/>
    <property type="match status" value="1"/>
</dbReference>
<comment type="caution">
    <text evidence="2">The sequence shown here is derived from an EMBL/GenBank/DDBJ whole genome shotgun (WGS) entry which is preliminary data.</text>
</comment>
<dbReference type="Gene3D" id="3.40.50.150">
    <property type="entry name" value="Vaccinia Virus protein VP39"/>
    <property type="match status" value="1"/>
</dbReference>
<dbReference type="EMBL" id="JAIZPD010000010">
    <property type="protein sequence ID" value="KAH0960250.1"/>
    <property type="molecule type" value="Genomic_DNA"/>
</dbReference>
<name>A0A9P8MS31_9HYPO</name>
<keyword evidence="2" id="KW-0489">Methyltransferase</keyword>